<proteinExistence type="predicted"/>
<keyword evidence="2" id="KW-1185">Reference proteome</keyword>
<gene>
    <name evidence="1" type="ORF">OHJ16_14915</name>
</gene>
<evidence type="ECO:0008006" key="3">
    <source>
        <dbReference type="Google" id="ProtNLM"/>
    </source>
</evidence>
<dbReference type="EMBL" id="JAPTMY010000047">
    <property type="protein sequence ID" value="MCZ0859328.1"/>
    <property type="molecule type" value="Genomic_DNA"/>
</dbReference>
<evidence type="ECO:0000313" key="1">
    <source>
        <dbReference type="EMBL" id="MCZ0859328.1"/>
    </source>
</evidence>
<name>A0ABT4IC75_9ACTO</name>
<dbReference type="RefSeq" id="WP_043564726.1">
    <property type="nucleotide sequence ID" value="NZ_CAJPNG010000026.1"/>
</dbReference>
<protein>
    <recommendedName>
        <fullName evidence="3">PPM-type phosphatase domain-containing protein</fullName>
    </recommendedName>
</protein>
<dbReference type="Proteomes" id="UP001072034">
    <property type="component" value="Unassembled WGS sequence"/>
</dbReference>
<sequence>MLDRQSPPALSDVVDVGSWARFSPSLAVFIEEQVCRRRLPAGPEGGLTVMLTAPAPAVADQDLAERGGGLRSLWRRRPPRTASPDAPGVVLTGGHDGVEVALPVLDAAGRVLLGDSACAQLALLGWGRREDRLTRLVQDGGAAAEVVTRVLIEVLRVAHPADLDWLVAERG</sequence>
<accession>A0ABT4IC75</accession>
<organism evidence="1 2">
    <name type="scientific">Actinomyces israelii</name>
    <dbReference type="NCBI Taxonomy" id="1659"/>
    <lineage>
        <taxon>Bacteria</taxon>
        <taxon>Bacillati</taxon>
        <taxon>Actinomycetota</taxon>
        <taxon>Actinomycetes</taxon>
        <taxon>Actinomycetales</taxon>
        <taxon>Actinomycetaceae</taxon>
        <taxon>Actinomyces</taxon>
    </lineage>
</organism>
<evidence type="ECO:0000313" key="2">
    <source>
        <dbReference type="Proteomes" id="UP001072034"/>
    </source>
</evidence>
<comment type="caution">
    <text evidence="1">The sequence shown here is derived from an EMBL/GenBank/DDBJ whole genome shotgun (WGS) entry which is preliminary data.</text>
</comment>
<reference evidence="1" key="1">
    <citation type="submission" date="2022-10" db="EMBL/GenBank/DDBJ databases">
        <title>Genome sequence of Actinomyces israelii ATCC 10048.</title>
        <authorList>
            <person name="Watt R.M."/>
            <person name="Tong W.M."/>
        </authorList>
    </citation>
    <scope>NUCLEOTIDE SEQUENCE</scope>
    <source>
        <strain evidence="1">ATCC 10048</strain>
    </source>
</reference>